<dbReference type="PANTHER" id="PTHR44329">
    <property type="entry name" value="SERINE/THREONINE-PROTEIN KINASE TNNI3K-RELATED"/>
    <property type="match status" value="1"/>
</dbReference>
<gene>
    <name evidence="2" type="ORF">WJX81_000153</name>
</gene>
<dbReference type="Proteomes" id="UP001445335">
    <property type="component" value="Unassembled WGS sequence"/>
</dbReference>
<dbReference type="Gene3D" id="1.10.510.10">
    <property type="entry name" value="Transferase(Phosphotransferase) domain 1"/>
    <property type="match status" value="1"/>
</dbReference>
<keyword evidence="3" id="KW-1185">Reference proteome</keyword>
<dbReference type="PIRSF" id="PIRSF000654">
    <property type="entry name" value="Integrin-linked_kinase"/>
    <property type="match status" value="1"/>
</dbReference>
<sequence length="228" mass="24345">MPAGNPAARRAILTRARAWAAREAIDKGWFRTQRSQLEGAVSMAAVLATAAEVAAGMAFLHARAVVHGDLTGGNVLLAACSAKGPNGFCAKVCDFGLARSMDVATRVDARTYRAPPSRLWHGCMRLAGTVTHMPPELLESGVLSRACDVWSFGILLWEMVAGCRAWASMTHAQVIHAVIVERTALVWPSAAPAAYVALGQRCLAREPRDRPTFEQIGAELAQMQAAIA</sequence>
<dbReference type="InterPro" id="IPR051681">
    <property type="entry name" value="Ser/Thr_Kinases-Pseudokinases"/>
</dbReference>
<dbReference type="GO" id="GO:0005524">
    <property type="term" value="F:ATP binding"/>
    <property type="evidence" value="ECO:0007669"/>
    <property type="project" value="InterPro"/>
</dbReference>
<dbReference type="PROSITE" id="PS50011">
    <property type="entry name" value="PROTEIN_KINASE_DOM"/>
    <property type="match status" value="1"/>
</dbReference>
<feature type="domain" description="Protein kinase" evidence="1">
    <location>
        <begin position="1"/>
        <end position="227"/>
    </location>
</feature>
<dbReference type="PROSITE" id="PS00109">
    <property type="entry name" value="PROTEIN_KINASE_TYR"/>
    <property type="match status" value="1"/>
</dbReference>
<evidence type="ECO:0000259" key="1">
    <source>
        <dbReference type="PROSITE" id="PS50011"/>
    </source>
</evidence>
<dbReference type="InterPro" id="IPR000719">
    <property type="entry name" value="Prot_kinase_dom"/>
</dbReference>
<dbReference type="Pfam" id="PF07714">
    <property type="entry name" value="PK_Tyr_Ser-Thr"/>
    <property type="match status" value="1"/>
</dbReference>
<dbReference type="GO" id="GO:0004674">
    <property type="term" value="F:protein serine/threonine kinase activity"/>
    <property type="evidence" value="ECO:0007669"/>
    <property type="project" value="TreeGrafter"/>
</dbReference>
<name>A0AAW1R2U0_9CHLO</name>
<dbReference type="AlphaFoldDB" id="A0AAW1R2U0"/>
<dbReference type="PANTHER" id="PTHR44329:SF214">
    <property type="entry name" value="PROTEIN KINASE DOMAIN-CONTAINING PROTEIN"/>
    <property type="match status" value="1"/>
</dbReference>
<proteinExistence type="predicted"/>
<dbReference type="EMBL" id="JALJOU010000054">
    <property type="protein sequence ID" value="KAK9827953.1"/>
    <property type="molecule type" value="Genomic_DNA"/>
</dbReference>
<dbReference type="InterPro" id="IPR001245">
    <property type="entry name" value="Ser-Thr/Tyr_kinase_cat_dom"/>
</dbReference>
<dbReference type="SUPFAM" id="SSF56112">
    <property type="entry name" value="Protein kinase-like (PK-like)"/>
    <property type="match status" value="1"/>
</dbReference>
<organism evidence="2 3">
    <name type="scientific">Elliptochloris bilobata</name>
    <dbReference type="NCBI Taxonomy" id="381761"/>
    <lineage>
        <taxon>Eukaryota</taxon>
        <taxon>Viridiplantae</taxon>
        <taxon>Chlorophyta</taxon>
        <taxon>core chlorophytes</taxon>
        <taxon>Trebouxiophyceae</taxon>
        <taxon>Trebouxiophyceae incertae sedis</taxon>
        <taxon>Elliptochloris clade</taxon>
        <taxon>Elliptochloris</taxon>
    </lineage>
</organism>
<dbReference type="InterPro" id="IPR011009">
    <property type="entry name" value="Kinase-like_dom_sf"/>
</dbReference>
<comment type="caution">
    <text evidence="2">The sequence shown here is derived from an EMBL/GenBank/DDBJ whole genome shotgun (WGS) entry which is preliminary data.</text>
</comment>
<reference evidence="2 3" key="1">
    <citation type="journal article" date="2024" name="Nat. Commun.">
        <title>Phylogenomics reveals the evolutionary origins of lichenization in chlorophyte algae.</title>
        <authorList>
            <person name="Puginier C."/>
            <person name="Libourel C."/>
            <person name="Otte J."/>
            <person name="Skaloud P."/>
            <person name="Haon M."/>
            <person name="Grisel S."/>
            <person name="Petersen M."/>
            <person name="Berrin J.G."/>
            <person name="Delaux P.M."/>
            <person name="Dal Grande F."/>
            <person name="Keller J."/>
        </authorList>
    </citation>
    <scope>NUCLEOTIDE SEQUENCE [LARGE SCALE GENOMIC DNA]</scope>
    <source>
        <strain evidence="2 3">SAG 245.80</strain>
    </source>
</reference>
<dbReference type="InterPro" id="IPR008266">
    <property type="entry name" value="Tyr_kinase_AS"/>
</dbReference>
<evidence type="ECO:0000313" key="3">
    <source>
        <dbReference type="Proteomes" id="UP001445335"/>
    </source>
</evidence>
<protein>
    <recommendedName>
        <fullName evidence="1">Protein kinase domain-containing protein</fullName>
    </recommendedName>
</protein>
<accession>A0AAW1R2U0</accession>
<evidence type="ECO:0000313" key="2">
    <source>
        <dbReference type="EMBL" id="KAK9827953.1"/>
    </source>
</evidence>